<gene>
    <name evidence="1" type="ORF">CU669_04860</name>
</gene>
<dbReference type="AlphaFoldDB" id="A0A364P298"/>
<sequence length="76" mass="8460">MLTNSEETGEAFSLLDGLCLLSCMAGTATTVGSLSLVIERAISRLLPIYEMLELDLLHFRDSRAYFLHILWSLLLA</sequence>
<dbReference type="EMBL" id="PGTO01000002">
    <property type="protein sequence ID" value="RAU23454.1"/>
    <property type="molecule type" value="Genomic_DNA"/>
</dbReference>
<protein>
    <submittedName>
        <fullName evidence="1">Uncharacterized protein</fullName>
    </submittedName>
</protein>
<comment type="caution">
    <text evidence="1">The sequence shown here is derived from an EMBL/GenBank/DDBJ whole genome shotgun (WGS) entry which is preliminary data.</text>
</comment>
<name>A0A364P298_9PROT</name>
<evidence type="ECO:0000313" key="2">
    <source>
        <dbReference type="Proteomes" id="UP000251075"/>
    </source>
</evidence>
<organism evidence="1 2">
    <name type="scientific">Paramagnetospirillum kuznetsovii</name>
    <dbReference type="NCBI Taxonomy" id="2053833"/>
    <lineage>
        <taxon>Bacteria</taxon>
        <taxon>Pseudomonadati</taxon>
        <taxon>Pseudomonadota</taxon>
        <taxon>Alphaproteobacteria</taxon>
        <taxon>Rhodospirillales</taxon>
        <taxon>Magnetospirillaceae</taxon>
        <taxon>Paramagnetospirillum</taxon>
    </lineage>
</organism>
<keyword evidence="2" id="KW-1185">Reference proteome</keyword>
<dbReference type="Proteomes" id="UP000251075">
    <property type="component" value="Unassembled WGS sequence"/>
</dbReference>
<accession>A0A364P298</accession>
<reference evidence="1 2" key="1">
    <citation type="submission" date="2017-11" db="EMBL/GenBank/DDBJ databases">
        <title>Draft genome sequence of magnetotactic bacterium Magnetospirillum kuznetsovii LBB-42.</title>
        <authorList>
            <person name="Grouzdev D.S."/>
            <person name="Rysina M.S."/>
            <person name="Baslerov R.V."/>
            <person name="Koziaeva V."/>
        </authorList>
    </citation>
    <scope>NUCLEOTIDE SEQUENCE [LARGE SCALE GENOMIC DNA]</scope>
    <source>
        <strain evidence="1 2">LBB-42</strain>
    </source>
</reference>
<evidence type="ECO:0000313" key="1">
    <source>
        <dbReference type="EMBL" id="RAU23454.1"/>
    </source>
</evidence>
<proteinExistence type="predicted"/>
<dbReference type="RefSeq" id="WP_112142653.1">
    <property type="nucleotide sequence ID" value="NZ_PGTO01000002.1"/>
</dbReference>